<dbReference type="PROSITE" id="PS51273">
    <property type="entry name" value="GATASE_TYPE_1"/>
    <property type="match status" value="1"/>
</dbReference>
<dbReference type="PANTHER" id="PTHR42695:SF5">
    <property type="entry name" value="GLUTAMINE AMIDOTRANSFERASE YLR126C-RELATED"/>
    <property type="match status" value="1"/>
</dbReference>
<keyword evidence="3" id="KW-1185">Reference proteome</keyword>
<dbReference type="SUPFAM" id="SSF52317">
    <property type="entry name" value="Class I glutamine amidotransferase-like"/>
    <property type="match status" value="1"/>
</dbReference>
<sequence>MQRIHVLQHVPFEGPAAIADWALERGATVAVSHVYRGDPLPALDEFDMLVVMGGPMSVNDEAEHDWITPETTLIQAAIEADKIVFGVCLGAQFIAKALGASIYKASEKEIGWFAVRRVESTKPEAFAGFPETFTPLHWHGETFDLPDGAIRLAETDVCPNQAFQYGRRVIGLQFHLEATPGSVASLAENCGHEIGDGLFQQNVEQISDCHELCDNAGQILRSLLEYLRSA</sequence>
<dbReference type="GO" id="GO:0005829">
    <property type="term" value="C:cytosol"/>
    <property type="evidence" value="ECO:0007669"/>
    <property type="project" value="TreeGrafter"/>
</dbReference>
<evidence type="ECO:0000313" key="2">
    <source>
        <dbReference type="EMBL" id="QDT38014.1"/>
    </source>
</evidence>
<reference evidence="2 3" key="1">
    <citation type="submission" date="2019-02" db="EMBL/GenBank/DDBJ databases">
        <title>Deep-cultivation of Planctomycetes and their phenomic and genomic characterization uncovers novel biology.</title>
        <authorList>
            <person name="Wiegand S."/>
            <person name="Jogler M."/>
            <person name="Boedeker C."/>
            <person name="Pinto D."/>
            <person name="Vollmers J."/>
            <person name="Rivas-Marin E."/>
            <person name="Kohn T."/>
            <person name="Peeters S.H."/>
            <person name="Heuer A."/>
            <person name="Rast P."/>
            <person name="Oberbeckmann S."/>
            <person name="Bunk B."/>
            <person name="Jeske O."/>
            <person name="Meyerdierks A."/>
            <person name="Storesund J.E."/>
            <person name="Kallscheuer N."/>
            <person name="Luecker S."/>
            <person name="Lage O.M."/>
            <person name="Pohl T."/>
            <person name="Merkel B.J."/>
            <person name="Hornburger P."/>
            <person name="Mueller R.-W."/>
            <person name="Bruemmer F."/>
            <person name="Labrenz M."/>
            <person name="Spormann A.M."/>
            <person name="Op den Camp H."/>
            <person name="Overmann J."/>
            <person name="Amann R."/>
            <person name="Jetten M.S.M."/>
            <person name="Mascher T."/>
            <person name="Medema M.H."/>
            <person name="Devos D.P."/>
            <person name="Kaster A.-K."/>
            <person name="Ovreas L."/>
            <person name="Rohde M."/>
            <person name="Galperin M.Y."/>
            <person name="Jogler C."/>
        </authorList>
    </citation>
    <scope>NUCLEOTIDE SEQUENCE [LARGE SCALE GENOMIC DNA]</scope>
    <source>
        <strain evidence="2 3">Pan189</strain>
    </source>
</reference>
<dbReference type="AlphaFoldDB" id="A0A517R2C5"/>
<dbReference type="InterPro" id="IPR044992">
    <property type="entry name" value="ChyE-like"/>
</dbReference>
<organism evidence="2 3">
    <name type="scientific">Stratiformator vulcanicus</name>
    <dbReference type="NCBI Taxonomy" id="2527980"/>
    <lineage>
        <taxon>Bacteria</taxon>
        <taxon>Pseudomonadati</taxon>
        <taxon>Planctomycetota</taxon>
        <taxon>Planctomycetia</taxon>
        <taxon>Planctomycetales</taxon>
        <taxon>Planctomycetaceae</taxon>
        <taxon>Stratiformator</taxon>
    </lineage>
</organism>
<dbReference type="KEGG" id="svp:Pan189_23980"/>
<dbReference type="EMBL" id="CP036268">
    <property type="protein sequence ID" value="QDT38014.1"/>
    <property type="molecule type" value="Genomic_DNA"/>
</dbReference>
<dbReference type="Gene3D" id="3.40.50.880">
    <property type="match status" value="1"/>
</dbReference>
<dbReference type="EC" id="6.3.5.2" evidence="2"/>
<feature type="domain" description="Glutamine amidotransferase" evidence="1">
    <location>
        <begin position="22"/>
        <end position="182"/>
    </location>
</feature>
<dbReference type="GO" id="GO:0003922">
    <property type="term" value="F:GMP synthase (glutamine-hydrolyzing) activity"/>
    <property type="evidence" value="ECO:0007669"/>
    <property type="project" value="UniProtKB-EC"/>
</dbReference>
<dbReference type="RefSeq" id="WP_145364078.1">
    <property type="nucleotide sequence ID" value="NZ_CP036268.1"/>
</dbReference>
<dbReference type="Pfam" id="PF00117">
    <property type="entry name" value="GATase"/>
    <property type="match status" value="1"/>
</dbReference>
<evidence type="ECO:0000313" key="3">
    <source>
        <dbReference type="Proteomes" id="UP000317318"/>
    </source>
</evidence>
<dbReference type="FunFam" id="3.40.50.880:FF:000033">
    <property type="entry name" value="Glutamine amidotransferase class-I"/>
    <property type="match status" value="1"/>
</dbReference>
<dbReference type="Proteomes" id="UP000317318">
    <property type="component" value="Chromosome"/>
</dbReference>
<proteinExistence type="predicted"/>
<gene>
    <name evidence="2" type="primary">guaA_2</name>
    <name evidence="2" type="ORF">Pan189_23980</name>
</gene>
<dbReference type="InterPro" id="IPR017926">
    <property type="entry name" value="GATASE"/>
</dbReference>
<dbReference type="CDD" id="cd01741">
    <property type="entry name" value="GATase1_1"/>
    <property type="match status" value="1"/>
</dbReference>
<dbReference type="PANTHER" id="PTHR42695">
    <property type="entry name" value="GLUTAMINE AMIDOTRANSFERASE YLR126C-RELATED"/>
    <property type="match status" value="1"/>
</dbReference>
<protein>
    <submittedName>
        <fullName evidence="2">GMP synthase [glutamine-hydrolyzing]</fullName>
        <ecNumber evidence="2">6.3.5.2</ecNumber>
    </submittedName>
</protein>
<dbReference type="OrthoDB" id="9807137at2"/>
<keyword evidence="2" id="KW-0436">Ligase</keyword>
<accession>A0A517R2C5</accession>
<name>A0A517R2C5_9PLAN</name>
<evidence type="ECO:0000259" key="1">
    <source>
        <dbReference type="Pfam" id="PF00117"/>
    </source>
</evidence>
<dbReference type="InterPro" id="IPR029062">
    <property type="entry name" value="Class_I_gatase-like"/>
</dbReference>